<organism evidence="2 3">
    <name type="scientific">Araneus ventricosus</name>
    <name type="common">Orbweaver spider</name>
    <name type="synonym">Epeira ventricosa</name>
    <dbReference type="NCBI Taxonomy" id="182803"/>
    <lineage>
        <taxon>Eukaryota</taxon>
        <taxon>Metazoa</taxon>
        <taxon>Ecdysozoa</taxon>
        <taxon>Arthropoda</taxon>
        <taxon>Chelicerata</taxon>
        <taxon>Arachnida</taxon>
        <taxon>Araneae</taxon>
        <taxon>Araneomorphae</taxon>
        <taxon>Entelegynae</taxon>
        <taxon>Araneoidea</taxon>
        <taxon>Araneidae</taxon>
        <taxon>Araneus</taxon>
    </lineage>
</organism>
<evidence type="ECO:0000313" key="3">
    <source>
        <dbReference type="Proteomes" id="UP000499080"/>
    </source>
</evidence>
<accession>A0A4Y2KE12</accession>
<dbReference type="Proteomes" id="UP000499080">
    <property type="component" value="Unassembled WGS sequence"/>
</dbReference>
<dbReference type="EMBL" id="BGPR01004526">
    <property type="protein sequence ID" value="GBN00558.1"/>
    <property type="molecule type" value="Genomic_DNA"/>
</dbReference>
<evidence type="ECO:0000256" key="1">
    <source>
        <dbReference type="SAM" id="MobiDB-lite"/>
    </source>
</evidence>
<proteinExistence type="predicted"/>
<reference evidence="2 3" key="1">
    <citation type="journal article" date="2019" name="Sci. Rep.">
        <title>Orb-weaving spider Araneus ventricosus genome elucidates the spidroin gene catalogue.</title>
        <authorList>
            <person name="Kono N."/>
            <person name="Nakamura H."/>
            <person name="Ohtoshi R."/>
            <person name="Moran D.A.P."/>
            <person name="Shinohara A."/>
            <person name="Yoshida Y."/>
            <person name="Fujiwara M."/>
            <person name="Mori M."/>
            <person name="Tomita M."/>
            <person name="Arakawa K."/>
        </authorList>
    </citation>
    <scope>NUCLEOTIDE SEQUENCE [LARGE SCALE GENOMIC DNA]</scope>
</reference>
<sequence>MHLRSRFHLAPKYKVTLPPLRNFMGIWLTFVVRLVFRMVCCFMEKQPRMDILRKDLGGKPGKTPSVSPGSNSLLQGTSVYQLLNNAG</sequence>
<comment type="caution">
    <text evidence="2">The sequence shown here is derived from an EMBL/GenBank/DDBJ whole genome shotgun (WGS) entry which is preliminary data.</text>
</comment>
<feature type="compositionally biased region" description="Polar residues" evidence="1">
    <location>
        <begin position="64"/>
        <end position="73"/>
    </location>
</feature>
<feature type="region of interest" description="Disordered" evidence="1">
    <location>
        <begin position="53"/>
        <end position="73"/>
    </location>
</feature>
<dbReference type="AlphaFoldDB" id="A0A4Y2KE12"/>
<gene>
    <name evidence="2" type="ORF">AVEN_76606_1</name>
</gene>
<protein>
    <submittedName>
        <fullName evidence="2">Uncharacterized protein</fullName>
    </submittedName>
</protein>
<evidence type="ECO:0000313" key="2">
    <source>
        <dbReference type="EMBL" id="GBN00558.1"/>
    </source>
</evidence>
<keyword evidence="3" id="KW-1185">Reference proteome</keyword>
<name>A0A4Y2KE12_ARAVE</name>